<organism evidence="2 3">
    <name type="scientific">Dimargaris cristalligena</name>
    <dbReference type="NCBI Taxonomy" id="215637"/>
    <lineage>
        <taxon>Eukaryota</taxon>
        <taxon>Fungi</taxon>
        <taxon>Fungi incertae sedis</taxon>
        <taxon>Zoopagomycota</taxon>
        <taxon>Kickxellomycotina</taxon>
        <taxon>Dimargaritomycetes</taxon>
        <taxon>Dimargaritales</taxon>
        <taxon>Dimargaritaceae</taxon>
        <taxon>Dimargaris</taxon>
    </lineage>
</organism>
<evidence type="ECO:0008006" key="4">
    <source>
        <dbReference type="Google" id="ProtNLM"/>
    </source>
</evidence>
<dbReference type="AlphaFoldDB" id="A0A4P9ZMB6"/>
<dbReference type="Proteomes" id="UP000268162">
    <property type="component" value="Unassembled WGS sequence"/>
</dbReference>
<sequence length="263" mass="30438">MSKPGNEVDMEIEPAPVFVPTSVNMAEEIRHLTPTFDGSQEGPTWEVWLSTISKHMDDLQPNCPPTTRYRIMITLFHPSLKRDLLLAEIGDYDSLKEYMVRRYPAELWANFFMTEVYQGTLFIGMNIHAAKARARTAMNHYGGNSAWCTGVLNALMTEFQDQLNRATNDLWEYDELKEKAQFWEHLNLIEKEVLRDQKREARQLAQAGKQRIPRNTEPPHAERNDQPTNRQGNPERISVKPRPAPKTEGRAKRRCHRVVVSSH</sequence>
<accession>A0A4P9ZMB6</accession>
<evidence type="ECO:0000256" key="1">
    <source>
        <dbReference type="SAM" id="MobiDB-lite"/>
    </source>
</evidence>
<gene>
    <name evidence="2" type="ORF">BJ085DRAFT_41037</name>
</gene>
<evidence type="ECO:0000313" key="2">
    <source>
        <dbReference type="EMBL" id="RKP34288.1"/>
    </source>
</evidence>
<evidence type="ECO:0000313" key="3">
    <source>
        <dbReference type="Proteomes" id="UP000268162"/>
    </source>
</evidence>
<proteinExistence type="predicted"/>
<feature type="region of interest" description="Disordered" evidence="1">
    <location>
        <begin position="201"/>
        <end position="263"/>
    </location>
</feature>
<name>A0A4P9ZMB6_9FUNG</name>
<protein>
    <recommendedName>
        <fullName evidence="4">Retrotransposon gag domain-containing protein</fullName>
    </recommendedName>
</protein>
<reference evidence="3" key="1">
    <citation type="journal article" date="2018" name="Nat. Microbiol.">
        <title>Leveraging single-cell genomics to expand the fungal tree of life.</title>
        <authorList>
            <person name="Ahrendt S.R."/>
            <person name="Quandt C.A."/>
            <person name="Ciobanu D."/>
            <person name="Clum A."/>
            <person name="Salamov A."/>
            <person name="Andreopoulos B."/>
            <person name="Cheng J.F."/>
            <person name="Woyke T."/>
            <person name="Pelin A."/>
            <person name="Henrissat B."/>
            <person name="Reynolds N.K."/>
            <person name="Benny G.L."/>
            <person name="Smith M.E."/>
            <person name="James T.Y."/>
            <person name="Grigoriev I.V."/>
        </authorList>
    </citation>
    <scope>NUCLEOTIDE SEQUENCE [LARGE SCALE GENOMIC DNA]</scope>
    <source>
        <strain evidence="3">RSA 468</strain>
    </source>
</reference>
<keyword evidence="3" id="KW-1185">Reference proteome</keyword>
<dbReference type="EMBL" id="ML003269">
    <property type="protein sequence ID" value="RKP34288.1"/>
    <property type="molecule type" value="Genomic_DNA"/>
</dbReference>